<feature type="region of interest" description="Disordered" evidence="3">
    <location>
        <begin position="1"/>
        <end position="23"/>
    </location>
</feature>
<protein>
    <recommendedName>
        <fullName evidence="4">Anti-sigma-K factor RskA N-terminal domain-containing protein</fullName>
    </recommendedName>
</protein>
<keyword evidence="2" id="KW-0804">Transcription</keyword>
<sequence length="363" mass="38253">MNDERGYAGPAAPPDCGAESSHEVSPAEYEAFRALYRRTAPAAFGLALRVLHRRGLAEEVVREGYRRLRETAGYPAIFLDGVPDGAAPPAAGTVPVHGEVIAAGVAARGAIGSDTALPARPGAGRAGGLPAPGTAGSGPGSPAAAGPGSAGRAGRPPEARGAPAGPDATAWLLAHVHRLAVERLRLDRHDEDDMPWLAASARLGFTDPLDSNCEAFVLAYYGGRTYRALGRELGVRLPVVNRWLGESVDRLAGRCTPGVTGRLTGGVVLGLADAYALDAVAELERHHIEGRLAELPVPRRDQFLDRVGAVYHLLAVLAHQDLRTPPRQLEARVLGDLGVAQTPAHRRGHWTARPPWLRRFGSA</sequence>
<reference evidence="5 6" key="1">
    <citation type="submission" date="2024-10" db="EMBL/GenBank/DDBJ databases">
        <title>The Natural Products Discovery Center: Release of the First 8490 Sequenced Strains for Exploring Actinobacteria Biosynthetic Diversity.</title>
        <authorList>
            <person name="Kalkreuter E."/>
            <person name="Kautsar S.A."/>
            <person name="Yang D."/>
            <person name="Bader C.D."/>
            <person name="Teijaro C.N."/>
            <person name="Fluegel L."/>
            <person name="Davis C.M."/>
            <person name="Simpson J.R."/>
            <person name="Lauterbach L."/>
            <person name="Steele A.D."/>
            <person name="Gui C."/>
            <person name="Meng S."/>
            <person name="Li G."/>
            <person name="Viehrig K."/>
            <person name="Ye F."/>
            <person name="Su P."/>
            <person name="Kiefer A.F."/>
            <person name="Nichols A."/>
            <person name="Cepeda A.J."/>
            <person name="Yan W."/>
            <person name="Fan B."/>
            <person name="Jiang Y."/>
            <person name="Adhikari A."/>
            <person name="Zheng C.-J."/>
            <person name="Schuster L."/>
            <person name="Cowan T.M."/>
            <person name="Smanski M.J."/>
            <person name="Chevrette M.G."/>
            <person name="De Carvalho L.P.S."/>
            <person name="Shen B."/>
        </authorList>
    </citation>
    <scope>NUCLEOTIDE SEQUENCE [LARGE SCALE GENOMIC DNA]</scope>
    <source>
        <strain evidence="5 6">NPDC004045</strain>
    </source>
</reference>
<name>A0ABW6PQ52_9NOCA</name>
<dbReference type="EMBL" id="JBIAMX010000009">
    <property type="protein sequence ID" value="MFF0544531.1"/>
    <property type="molecule type" value="Genomic_DNA"/>
</dbReference>
<keyword evidence="1" id="KW-0805">Transcription regulation</keyword>
<evidence type="ECO:0000256" key="2">
    <source>
        <dbReference type="ARBA" id="ARBA00023163"/>
    </source>
</evidence>
<evidence type="ECO:0000256" key="3">
    <source>
        <dbReference type="SAM" id="MobiDB-lite"/>
    </source>
</evidence>
<feature type="domain" description="Anti-sigma-K factor RskA N-terminal" evidence="4">
    <location>
        <begin position="269"/>
        <end position="311"/>
    </location>
</feature>
<comment type="caution">
    <text evidence="5">The sequence shown here is derived from an EMBL/GenBank/DDBJ whole genome shotgun (WGS) entry which is preliminary data.</text>
</comment>
<accession>A0ABW6PQ52</accession>
<dbReference type="Gene3D" id="1.10.10.1320">
    <property type="entry name" value="Anti-sigma factor, zinc-finger domain"/>
    <property type="match status" value="1"/>
</dbReference>
<dbReference type="Gene3D" id="1.10.1740.10">
    <property type="match status" value="1"/>
</dbReference>
<dbReference type="RefSeq" id="WP_387701065.1">
    <property type="nucleotide sequence ID" value="NZ_JBIAMX010000009.1"/>
</dbReference>
<dbReference type="InterPro" id="IPR053877">
    <property type="entry name" value="RskA_N"/>
</dbReference>
<dbReference type="InterPro" id="IPR041916">
    <property type="entry name" value="Anti_sigma_zinc_sf"/>
</dbReference>
<evidence type="ECO:0000313" key="6">
    <source>
        <dbReference type="Proteomes" id="UP001601444"/>
    </source>
</evidence>
<evidence type="ECO:0000313" key="5">
    <source>
        <dbReference type="EMBL" id="MFF0544531.1"/>
    </source>
</evidence>
<gene>
    <name evidence="5" type="ORF">ACFYTF_17005</name>
</gene>
<proteinExistence type="predicted"/>
<feature type="region of interest" description="Disordered" evidence="3">
    <location>
        <begin position="116"/>
        <end position="166"/>
    </location>
</feature>
<evidence type="ECO:0000256" key="1">
    <source>
        <dbReference type="ARBA" id="ARBA00023015"/>
    </source>
</evidence>
<evidence type="ECO:0000259" key="4">
    <source>
        <dbReference type="Pfam" id="PF22618"/>
    </source>
</evidence>
<dbReference type="Pfam" id="PF22618">
    <property type="entry name" value="RskA_N"/>
    <property type="match status" value="1"/>
</dbReference>
<dbReference type="Proteomes" id="UP001601444">
    <property type="component" value="Unassembled WGS sequence"/>
</dbReference>
<organism evidence="5 6">
    <name type="scientific">Nocardia thailandica</name>
    <dbReference type="NCBI Taxonomy" id="257275"/>
    <lineage>
        <taxon>Bacteria</taxon>
        <taxon>Bacillati</taxon>
        <taxon>Actinomycetota</taxon>
        <taxon>Actinomycetes</taxon>
        <taxon>Mycobacteriales</taxon>
        <taxon>Nocardiaceae</taxon>
        <taxon>Nocardia</taxon>
    </lineage>
</organism>
<keyword evidence="6" id="KW-1185">Reference proteome</keyword>